<dbReference type="OrthoDB" id="348976at2759"/>
<keyword evidence="1" id="KW-0378">Hydrolase</keyword>
<dbReference type="AlphaFoldDB" id="A0A2K1KXI1"/>
<dbReference type="Gramene" id="Pp3c3_36830V3.1">
    <property type="protein sequence ID" value="Pp3c3_36830V3.1"/>
    <property type="gene ID" value="Pp3c3_36830"/>
</dbReference>
<dbReference type="PANTHER" id="PTHR47346:SF1">
    <property type="entry name" value="GPI INOSITOL-DEACYLASE"/>
    <property type="match status" value="1"/>
</dbReference>
<feature type="transmembrane region" description="Helical" evidence="1">
    <location>
        <begin position="1047"/>
        <end position="1068"/>
    </location>
</feature>
<name>A0A2K1KXI1_PHYPA</name>
<keyword evidence="1" id="KW-0653">Protein transport</keyword>
<feature type="transmembrane region" description="Helical" evidence="1">
    <location>
        <begin position="825"/>
        <end position="852"/>
    </location>
</feature>
<dbReference type="GO" id="GO:0005783">
    <property type="term" value="C:endoplasmic reticulum"/>
    <property type="evidence" value="ECO:0000318"/>
    <property type="project" value="GO_Central"/>
</dbReference>
<evidence type="ECO:0000313" key="5">
    <source>
        <dbReference type="Proteomes" id="UP000006727"/>
    </source>
</evidence>
<dbReference type="EnsemblPlants" id="Pp3c3_36830V3.2">
    <property type="protein sequence ID" value="Pp3c3_36830V3.2"/>
    <property type="gene ID" value="Pp3c3_36830"/>
</dbReference>
<keyword evidence="1" id="KW-0812">Transmembrane</keyword>
<dbReference type="Proteomes" id="UP000006727">
    <property type="component" value="Chromosome 3"/>
</dbReference>
<organism evidence="3">
    <name type="scientific">Physcomitrium patens</name>
    <name type="common">Spreading-leaved earth moss</name>
    <name type="synonym">Physcomitrella patens</name>
    <dbReference type="NCBI Taxonomy" id="3218"/>
    <lineage>
        <taxon>Eukaryota</taxon>
        <taxon>Viridiplantae</taxon>
        <taxon>Streptophyta</taxon>
        <taxon>Embryophyta</taxon>
        <taxon>Bryophyta</taxon>
        <taxon>Bryophytina</taxon>
        <taxon>Bryopsida</taxon>
        <taxon>Funariidae</taxon>
        <taxon>Funariales</taxon>
        <taxon>Funariaceae</taxon>
        <taxon>Physcomitrium</taxon>
    </lineage>
</organism>
<dbReference type="SUPFAM" id="SSF53474">
    <property type="entry name" value="alpha/beta-Hydrolases"/>
    <property type="match status" value="1"/>
</dbReference>
<dbReference type="Gramene" id="Pp3c3_36830V3.2">
    <property type="protein sequence ID" value="Pp3c3_36830V3.2"/>
    <property type="gene ID" value="Pp3c3_36830"/>
</dbReference>
<dbReference type="GO" id="GO:0005789">
    <property type="term" value="C:endoplasmic reticulum membrane"/>
    <property type="evidence" value="ECO:0007669"/>
    <property type="project" value="UniProtKB-SubCell"/>
</dbReference>
<evidence type="ECO:0000259" key="2">
    <source>
        <dbReference type="Pfam" id="PF07819"/>
    </source>
</evidence>
<feature type="domain" description="GPI inositol-deacylase PGAP1-like alpha/beta" evidence="2">
    <location>
        <begin position="83"/>
        <end position="363"/>
    </location>
</feature>
<feature type="transmembrane region" description="Helical" evidence="1">
    <location>
        <begin position="977"/>
        <end position="996"/>
    </location>
</feature>
<dbReference type="PaxDb" id="3218-PP1S96_101V6.1"/>
<dbReference type="GO" id="GO:0050185">
    <property type="term" value="F:phosphatidylinositol deacylase activity"/>
    <property type="evidence" value="ECO:0000318"/>
    <property type="project" value="GO_Central"/>
</dbReference>
<dbReference type="GO" id="GO:0006505">
    <property type="term" value="P:GPI anchor metabolic process"/>
    <property type="evidence" value="ECO:0000318"/>
    <property type="project" value="GO_Central"/>
</dbReference>
<proteinExistence type="inferred from homology"/>
<feature type="transmembrane region" description="Helical" evidence="1">
    <location>
        <begin position="12"/>
        <end position="31"/>
    </location>
</feature>
<accession>A0A2K1KXI1</accession>
<dbReference type="Gene3D" id="3.40.50.1820">
    <property type="entry name" value="alpha/beta hydrolase"/>
    <property type="match status" value="1"/>
</dbReference>
<feature type="transmembrane region" description="Helical" evidence="1">
    <location>
        <begin position="788"/>
        <end position="805"/>
    </location>
</feature>
<comment type="function">
    <text evidence="1">Involved in inositol deacylation of GPI-anchored proteins which plays important roles in the quality control and ER-associated degradation of GPI-anchored proteins.</text>
</comment>
<comment type="subcellular location">
    <subcellularLocation>
        <location evidence="1">Endoplasmic reticulum membrane</location>
    </subcellularLocation>
</comment>
<comment type="similarity">
    <text evidence="1">Belongs to the GPI inositol-deacylase family.</text>
</comment>
<dbReference type="OMA" id="LGHYFAH"/>
<reference evidence="3 5" key="1">
    <citation type="journal article" date="2008" name="Science">
        <title>The Physcomitrella genome reveals evolutionary insights into the conquest of land by plants.</title>
        <authorList>
            <person name="Rensing S."/>
            <person name="Lang D."/>
            <person name="Zimmer A."/>
            <person name="Terry A."/>
            <person name="Salamov A."/>
            <person name="Shapiro H."/>
            <person name="Nishiyama T."/>
            <person name="Perroud P.-F."/>
            <person name="Lindquist E."/>
            <person name="Kamisugi Y."/>
            <person name="Tanahashi T."/>
            <person name="Sakakibara K."/>
            <person name="Fujita T."/>
            <person name="Oishi K."/>
            <person name="Shin-I T."/>
            <person name="Kuroki Y."/>
            <person name="Toyoda A."/>
            <person name="Suzuki Y."/>
            <person name="Hashimoto A."/>
            <person name="Yamaguchi K."/>
            <person name="Sugano A."/>
            <person name="Kohara Y."/>
            <person name="Fujiyama A."/>
            <person name="Anterola A."/>
            <person name="Aoki S."/>
            <person name="Ashton N."/>
            <person name="Barbazuk W.B."/>
            <person name="Barker E."/>
            <person name="Bennetzen J."/>
            <person name="Bezanilla M."/>
            <person name="Blankenship R."/>
            <person name="Cho S.H."/>
            <person name="Dutcher S."/>
            <person name="Estelle M."/>
            <person name="Fawcett J.A."/>
            <person name="Gundlach H."/>
            <person name="Hanada K."/>
            <person name="Heyl A."/>
            <person name="Hicks K.A."/>
            <person name="Hugh J."/>
            <person name="Lohr M."/>
            <person name="Mayer K."/>
            <person name="Melkozernov A."/>
            <person name="Murata T."/>
            <person name="Nelson D."/>
            <person name="Pils B."/>
            <person name="Prigge M."/>
            <person name="Reiss B."/>
            <person name="Renner T."/>
            <person name="Rombauts S."/>
            <person name="Rushton P."/>
            <person name="Sanderfoot A."/>
            <person name="Schween G."/>
            <person name="Shiu S.-H."/>
            <person name="Stueber K."/>
            <person name="Theodoulou F.L."/>
            <person name="Tu H."/>
            <person name="Van de Peer Y."/>
            <person name="Verrier P.J."/>
            <person name="Waters E."/>
            <person name="Wood A."/>
            <person name="Yang L."/>
            <person name="Cove D."/>
            <person name="Cuming A."/>
            <person name="Hasebe M."/>
            <person name="Lucas S."/>
            <person name="Mishler D.B."/>
            <person name="Reski R."/>
            <person name="Grigoriev I."/>
            <person name="Quatrano R.S."/>
            <person name="Boore J.L."/>
        </authorList>
    </citation>
    <scope>NUCLEOTIDE SEQUENCE [LARGE SCALE GENOMIC DNA]</scope>
    <source>
        <strain evidence="4 5">cv. Gransden 2004</strain>
    </source>
</reference>
<feature type="transmembrane region" description="Helical" evidence="1">
    <location>
        <begin position="887"/>
        <end position="916"/>
    </location>
</feature>
<dbReference type="EC" id="3.1.-.-" evidence="1"/>
<keyword evidence="1" id="KW-0472">Membrane</keyword>
<keyword evidence="1" id="KW-0256">Endoplasmic reticulum</keyword>
<dbReference type="FunCoup" id="A0A2K1KXI1">
    <property type="interactions" value="1735"/>
</dbReference>
<dbReference type="InterPro" id="IPR029058">
    <property type="entry name" value="AB_hydrolase_fold"/>
</dbReference>
<feature type="transmembrane region" description="Helical" evidence="1">
    <location>
        <begin position="739"/>
        <end position="759"/>
    </location>
</feature>
<evidence type="ECO:0000256" key="1">
    <source>
        <dbReference type="RuleBase" id="RU365011"/>
    </source>
</evidence>
<feature type="transmembrane region" description="Helical" evidence="1">
    <location>
        <begin position="1008"/>
        <end position="1027"/>
    </location>
</feature>
<dbReference type="GeneID" id="112280244"/>
<keyword evidence="1" id="KW-1133">Transmembrane helix</keyword>
<dbReference type="KEGG" id="ppp:112280244"/>
<evidence type="ECO:0000313" key="3">
    <source>
        <dbReference type="EMBL" id="PNR58488.1"/>
    </source>
</evidence>
<gene>
    <name evidence="4" type="primary">LOC112280244</name>
    <name evidence="3" type="ORF">PHYPA_005483</name>
</gene>
<dbReference type="EMBL" id="ABEU02000003">
    <property type="protein sequence ID" value="PNR58488.1"/>
    <property type="molecule type" value="Genomic_DNA"/>
</dbReference>
<dbReference type="InterPro" id="IPR012908">
    <property type="entry name" value="PGAP1-ab_dom-like"/>
</dbReference>
<dbReference type="GO" id="GO:0015031">
    <property type="term" value="P:protein transport"/>
    <property type="evidence" value="ECO:0000318"/>
    <property type="project" value="GO_Central"/>
</dbReference>
<keyword evidence="1" id="KW-0813">Transport</keyword>
<dbReference type="Gramene" id="Pp3c3_36830V3.3">
    <property type="protein sequence ID" value="Pp3c3_36830V3.3"/>
    <property type="gene ID" value="Pp3c3_36830"/>
</dbReference>
<keyword evidence="5" id="KW-1185">Reference proteome</keyword>
<dbReference type="STRING" id="3218.A0A2K1KXI1"/>
<dbReference type="EnsemblPlants" id="Pp3c3_36830V3.3">
    <property type="protein sequence ID" value="Pp3c3_36830V3.3"/>
    <property type="gene ID" value="Pp3c3_36830"/>
</dbReference>
<dbReference type="PANTHER" id="PTHR47346">
    <property type="entry name" value="HYDROLASES, ACTING ON ESTER BOND"/>
    <property type="match status" value="1"/>
</dbReference>
<protein>
    <recommendedName>
        <fullName evidence="1">GPI inositol-deacylase</fullName>
        <ecNumber evidence="1">3.1.-.-</ecNumber>
    </recommendedName>
</protein>
<dbReference type="Pfam" id="PF07819">
    <property type="entry name" value="PGAP1"/>
    <property type="match status" value="1"/>
</dbReference>
<reference evidence="3 5" key="2">
    <citation type="journal article" date="2018" name="Plant J.">
        <title>The Physcomitrella patens chromosome-scale assembly reveals moss genome structure and evolution.</title>
        <authorList>
            <person name="Lang D."/>
            <person name="Ullrich K.K."/>
            <person name="Murat F."/>
            <person name="Fuchs J."/>
            <person name="Jenkins J."/>
            <person name="Haas F.B."/>
            <person name="Piednoel M."/>
            <person name="Gundlach H."/>
            <person name="Van Bel M."/>
            <person name="Meyberg R."/>
            <person name="Vives C."/>
            <person name="Morata J."/>
            <person name="Symeonidi A."/>
            <person name="Hiss M."/>
            <person name="Muchero W."/>
            <person name="Kamisugi Y."/>
            <person name="Saleh O."/>
            <person name="Blanc G."/>
            <person name="Decker E.L."/>
            <person name="van Gessel N."/>
            <person name="Grimwood J."/>
            <person name="Hayes R.D."/>
            <person name="Graham S.W."/>
            <person name="Gunter L.E."/>
            <person name="McDaniel S.F."/>
            <person name="Hoernstein S.N.W."/>
            <person name="Larsson A."/>
            <person name="Li F.W."/>
            <person name="Perroud P.F."/>
            <person name="Phillips J."/>
            <person name="Ranjan P."/>
            <person name="Rokshar D.S."/>
            <person name="Rothfels C.J."/>
            <person name="Schneider L."/>
            <person name="Shu S."/>
            <person name="Stevenson D.W."/>
            <person name="Thummler F."/>
            <person name="Tillich M."/>
            <person name="Villarreal Aguilar J.C."/>
            <person name="Widiez T."/>
            <person name="Wong G.K."/>
            <person name="Wymore A."/>
            <person name="Zhang Y."/>
            <person name="Zimmer A.D."/>
            <person name="Quatrano R.S."/>
            <person name="Mayer K.F.X."/>
            <person name="Goodstein D."/>
            <person name="Casacuberta J.M."/>
            <person name="Vandepoele K."/>
            <person name="Reski R."/>
            <person name="Cuming A.C."/>
            <person name="Tuskan G.A."/>
            <person name="Maumus F."/>
            <person name="Salse J."/>
            <person name="Schmutz J."/>
            <person name="Rensing S.A."/>
        </authorList>
    </citation>
    <scope>NUCLEOTIDE SEQUENCE [LARGE SCALE GENOMIC DNA]</scope>
    <source>
        <strain evidence="4 5">cv. Gransden 2004</strain>
    </source>
</reference>
<evidence type="ECO:0000313" key="4">
    <source>
        <dbReference type="EnsemblPlants" id="Pp3c3_36830V3.1"/>
    </source>
</evidence>
<sequence>MGTPKVGWCKYRIFIAILIAASITAGGLLGFHKPNLKGCIMTYMYPMYIPVPLPSNATAGKYSLYLYHEGWKRIDYQLHLVKLSGVPVLFIPGNGGSYKQVRSIAAESDRAYVGGPQDAEYYQQSGFTPLEAGPMQDELQFSELLAKVRAEGQYANHLDWFAVDLEGEHSAMDGWILEEHSEYVVQAVHRILNRYKESLDTRSKHNGDKGEILPTNVILVGHSMGGFVARAAVVHPELRPGSVRTVVTLSSPHRSPPLEVQPSFGRFFSKVNDAWIQGFKSVQTSGGHWSKPPLSDVVVVSIAGGARDYQVRSRMASLDGIVPPTNGLTIGAAGMVNVFLSTDHQSILWCNQLVMQVSHTLLQLIDEKTGQQMTSPHARMAVFVSNLRSALPHTFDWLPSITSRIPVSLVKSASIEEGSGKLDKEHDVPKQGPFACPSRVPWEKEVPQNDFYSKSNIMTVLGMDGRRRVMDIKKLAKDGDWFVLATNLAPCTGVRVHLWPASAKPGGLSDFEEAVEVTTKMAEIPAGPIQHQTEPGGQTEQAAPRGILRLSPDDLRGFKFLSVSVAPRPSVSGRPPPAASMAVGHFFNPKEGRMHLSPVSLLSTIFRTQEVVLGEDHPLLWNLSIAVSAGTLPLNLTVKALSCGIQTTVLAKEDPAPEELLKICKARCFPPVALVWDPPFGLEVIPNLDSEIVVVDSAPAIWGSSYGSEHTTILLMVDPHCSYKASLEVSLPTAASRFLSVYGLQITGLAVAVVLFALMRQARAWELDLMVPSVVSCIEANLRIPSPLLLLAPGLSVVYYLLSIFGTETPPPLISFVGVSLVCYIFANGVVALLAVISSVIFEAASFIQVFFKLKFRALEDRPRARDSRSSNSNVKKVIKKLKSRPLLAMAAGITVLLVFVHSSIGLIVLLLVHAWNCQTALCRHRLQKTLKWSAKKEDRIEPQLGKTTTLGDELKTPAALTYGENHLETYRYRQGLLLLHLLSAVMLGPSLAAWVQRSGLQSALPSFLDSVLCFGIVLHGLYLSVSDANKSFVPLSHLFGPKVAEAGFSFIYGIAGLYCYCAGLGLAPYKAYYALALIGAVTAGLRFKDKQTRGLKADFSGMRRHSLTHKHI</sequence>
<dbReference type="EnsemblPlants" id="Pp3c3_36830V3.1">
    <property type="protein sequence ID" value="Pp3c3_36830V3.1"/>
    <property type="gene ID" value="Pp3c3_36830"/>
</dbReference>
<reference evidence="4" key="3">
    <citation type="submission" date="2020-12" db="UniProtKB">
        <authorList>
            <consortium name="EnsemblPlants"/>
        </authorList>
    </citation>
    <scope>IDENTIFICATION</scope>
</reference>
<dbReference type="RefSeq" id="XP_024371289.1">
    <property type="nucleotide sequence ID" value="XM_024515521.2"/>
</dbReference>